<sequence>MLCIVGILIVYAVDLYLIFTKGTSGVNRFDVDKKTNKLSPWE</sequence>
<gene>
    <name evidence="1" type="ORF">SB6411_03195</name>
</gene>
<proteinExistence type="predicted"/>
<protein>
    <submittedName>
        <fullName evidence="1">Uncharacterized protein</fullName>
    </submittedName>
</protein>
<evidence type="ECO:0000313" key="1">
    <source>
        <dbReference type="EMBL" id="VUS85170.1"/>
    </source>
</evidence>
<evidence type="ECO:0000313" key="2">
    <source>
        <dbReference type="Proteomes" id="UP000317652"/>
    </source>
</evidence>
<reference evidence="1 2" key="1">
    <citation type="submission" date="2019-07" db="EMBL/GenBank/DDBJ databases">
        <authorList>
            <person name="Brisse S."/>
            <person name="Rodrigues C."/>
            <person name="Thorpe H."/>
        </authorList>
    </citation>
    <scope>NUCLEOTIDE SEQUENCE [LARGE SCALE GENOMIC DNA]</scope>
    <source>
        <strain evidence="1">SB6411</strain>
    </source>
</reference>
<dbReference type="Proteomes" id="UP000317652">
    <property type="component" value="Unassembled WGS sequence"/>
</dbReference>
<dbReference type="EMBL" id="CABGGS010000045">
    <property type="protein sequence ID" value="VUS85170.1"/>
    <property type="molecule type" value="Genomic_DNA"/>
</dbReference>
<keyword evidence="2" id="KW-1185">Reference proteome</keyword>
<accession>A0ABY6VI92</accession>
<name>A0ABY6VI92_9ENTR</name>
<comment type="caution">
    <text evidence="1">The sequence shown here is derived from an EMBL/GenBank/DDBJ whole genome shotgun (WGS) entry which is preliminary data.</text>
</comment>
<organism evidence="1 2">
    <name type="scientific">Klebsiella spallanzanii</name>
    <dbReference type="NCBI Taxonomy" id="2587528"/>
    <lineage>
        <taxon>Bacteria</taxon>
        <taxon>Pseudomonadati</taxon>
        <taxon>Pseudomonadota</taxon>
        <taxon>Gammaproteobacteria</taxon>
        <taxon>Enterobacterales</taxon>
        <taxon>Enterobacteriaceae</taxon>
        <taxon>Klebsiella/Raoultella group</taxon>
        <taxon>Klebsiella</taxon>
    </lineage>
</organism>